<dbReference type="SUPFAM" id="SSF103473">
    <property type="entry name" value="MFS general substrate transporter"/>
    <property type="match status" value="1"/>
</dbReference>
<feature type="compositionally biased region" description="Polar residues" evidence="5">
    <location>
        <begin position="1"/>
        <end position="11"/>
    </location>
</feature>
<feature type="transmembrane region" description="Helical" evidence="6">
    <location>
        <begin position="136"/>
        <end position="157"/>
    </location>
</feature>
<dbReference type="Pfam" id="PF07690">
    <property type="entry name" value="MFS_1"/>
    <property type="match status" value="1"/>
</dbReference>
<keyword evidence="9" id="KW-1185">Reference proteome</keyword>
<dbReference type="RefSeq" id="WP_184387982.1">
    <property type="nucleotide sequence ID" value="NZ_BAAAJD010000048.1"/>
</dbReference>
<keyword evidence="3 6" id="KW-1133">Transmembrane helix</keyword>
<gene>
    <name evidence="8" type="ORF">HDA36_000325</name>
</gene>
<evidence type="ECO:0000256" key="4">
    <source>
        <dbReference type="ARBA" id="ARBA00023136"/>
    </source>
</evidence>
<dbReference type="EMBL" id="JACHDB010000001">
    <property type="protein sequence ID" value="MBB5430241.1"/>
    <property type="molecule type" value="Genomic_DNA"/>
</dbReference>
<feature type="transmembrane region" description="Helical" evidence="6">
    <location>
        <begin position="178"/>
        <end position="201"/>
    </location>
</feature>
<evidence type="ECO:0000313" key="8">
    <source>
        <dbReference type="EMBL" id="MBB5430241.1"/>
    </source>
</evidence>
<evidence type="ECO:0000256" key="3">
    <source>
        <dbReference type="ARBA" id="ARBA00022989"/>
    </source>
</evidence>
<keyword evidence="2 6" id="KW-0812">Transmembrane</keyword>
<feature type="transmembrane region" description="Helical" evidence="6">
    <location>
        <begin position="404"/>
        <end position="423"/>
    </location>
</feature>
<dbReference type="GO" id="GO:0022857">
    <property type="term" value="F:transmembrane transporter activity"/>
    <property type="evidence" value="ECO:0007669"/>
    <property type="project" value="InterPro"/>
</dbReference>
<dbReference type="PRINTS" id="PR01035">
    <property type="entry name" value="TCRTETA"/>
</dbReference>
<dbReference type="InterPro" id="IPR020846">
    <property type="entry name" value="MFS_dom"/>
</dbReference>
<protein>
    <submittedName>
        <fullName evidence="8">MFS family permease</fullName>
    </submittedName>
</protein>
<dbReference type="Gene3D" id="1.20.1250.20">
    <property type="entry name" value="MFS general substrate transporter like domains"/>
    <property type="match status" value="1"/>
</dbReference>
<comment type="caution">
    <text evidence="8">The sequence shown here is derived from an EMBL/GenBank/DDBJ whole genome shotgun (WGS) entry which is preliminary data.</text>
</comment>
<dbReference type="InterPro" id="IPR011701">
    <property type="entry name" value="MFS"/>
</dbReference>
<keyword evidence="4 6" id="KW-0472">Membrane</keyword>
<dbReference type="PROSITE" id="PS50850">
    <property type="entry name" value="MFS"/>
    <property type="match status" value="1"/>
</dbReference>
<dbReference type="GO" id="GO:0005886">
    <property type="term" value="C:plasma membrane"/>
    <property type="evidence" value="ECO:0007669"/>
    <property type="project" value="UniProtKB-SubCell"/>
</dbReference>
<evidence type="ECO:0000259" key="7">
    <source>
        <dbReference type="PROSITE" id="PS50850"/>
    </source>
</evidence>
<feature type="transmembrane region" description="Helical" evidence="6">
    <location>
        <begin position="286"/>
        <end position="306"/>
    </location>
</feature>
<sequence>MSTIDENSEQTGAAPPSGAEQDGGEGSAGPAGSPRKRSPLPLVYLVVLGGFLGQQIMMPIIAPLSRELGMAEWEIGLITSLAAVIVTLMSGFWGRRSQIHGRKPIMVLALATAAVATLGFALTAHAGLAGALGGGVLLFVLLALTRSVLFGTALAAIPPSAQAYVADVTEGERDRVRGMAGIGAAQGIAMVLGAALGGLLAGAGLLVPLYLIPVLLAVLAAVVIIALPAERRHADRPTPPRVSPLDGRFWPFLAVGFAAFSALGFVQITVGFLVQDRLSLSAEATGASTGIALFAAGIGMFAAQGLIVPRLGWPPARLIRVGLLVSVAGFLILLPDLGLASIIASMALLGLGLGTAVPGYNAGPTLLAADDEQGGIAGMLSANTALTFVVAPTASTFLYGVQPLLPIGVSLALLAAGLAVSVLHPRLRAAAAQNPGGQGSGER</sequence>
<feature type="transmembrane region" description="Helical" evidence="6">
    <location>
        <begin position="42"/>
        <end position="61"/>
    </location>
</feature>
<dbReference type="InterPro" id="IPR001958">
    <property type="entry name" value="Tet-R_TetA/multi-R_MdtG-like"/>
</dbReference>
<dbReference type="Proteomes" id="UP000572635">
    <property type="component" value="Unassembled WGS sequence"/>
</dbReference>
<evidence type="ECO:0000313" key="9">
    <source>
        <dbReference type="Proteomes" id="UP000572635"/>
    </source>
</evidence>
<feature type="transmembrane region" description="Helical" evidence="6">
    <location>
        <begin position="73"/>
        <end position="93"/>
    </location>
</feature>
<feature type="domain" description="Major facilitator superfamily (MFS) profile" evidence="7">
    <location>
        <begin position="39"/>
        <end position="428"/>
    </location>
</feature>
<dbReference type="InterPro" id="IPR036259">
    <property type="entry name" value="MFS_trans_sf"/>
</dbReference>
<feature type="transmembrane region" description="Helical" evidence="6">
    <location>
        <begin position="249"/>
        <end position="274"/>
    </location>
</feature>
<proteinExistence type="predicted"/>
<reference evidence="8 9" key="1">
    <citation type="submission" date="2020-08" db="EMBL/GenBank/DDBJ databases">
        <title>Sequencing the genomes of 1000 actinobacteria strains.</title>
        <authorList>
            <person name="Klenk H.-P."/>
        </authorList>
    </citation>
    <scope>NUCLEOTIDE SEQUENCE [LARGE SCALE GENOMIC DNA]</scope>
    <source>
        <strain evidence="8 9">DSM 44551</strain>
    </source>
</reference>
<feature type="region of interest" description="Disordered" evidence="5">
    <location>
        <begin position="1"/>
        <end position="35"/>
    </location>
</feature>
<comment type="subcellular location">
    <subcellularLocation>
        <location evidence="1">Cell membrane</location>
        <topology evidence="1">Multi-pass membrane protein</topology>
    </subcellularLocation>
</comment>
<dbReference type="AlphaFoldDB" id="A0A7W8VBD8"/>
<feature type="transmembrane region" description="Helical" evidence="6">
    <location>
        <begin position="340"/>
        <end position="363"/>
    </location>
</feature>
<evidence type="ECO:0000256" key="5">
    <source>
        <dbReference type="SAM" id="MobiDB-lite"/>
    </source>
</evidence>
<dbReference type="PANTHER" id="PTHR23546:SF1">
    <property type="entry name" value="MEMBRANE PROTEIN"/>
    <property type="match status" value="1"/>
</dbReference>
<feature type="transmembrane region" description="Helical" evidence="6">
    <location>
        <begin position="207"/>
        <end position="229"/>
    </location>
</feature>
<evidence type="ECO:0000256" key="1">
    <source>
        <dbReference type="ARBA" id="ARBA00004651"/>
    </source>
</evidence>
<dbReference type="PANTHER" id="PTHR23546">
    <property type="entry name" value="TRANSPORT PROTEIN"/>
    <property type="match status" value="1"/>
</dbReference>
<evidence type="ECO:0000256" key="2">
    <source>
        <dbReference type="ARBA" id="ARBA00022692"/>
    </source>
</evidence>
<feature type="transmembrane region" description="Helical" evidence="6">
    <location>
        <begin position="375"/>
        <end position="398"/>
    </location>
</feature>
<evidence type="ECO:0000256" key="6">
    <source>
        <dbReference type="SAM" id="Phobius"/>
    </source>
</evidence>
<feature type="transmembrane region" description="Helical" evidence="6">
    <location>
        <begin position="105"/>
        <end position="124"/>
    </location>
</feature>
<name>A0A7W8VBD8_9ACTN</name>
<feature type="transmembrane region" description="Helical" evidence="6">
    <location>
        <begin position="318"/>
        <end position="334"/>
    </location>
</feature>
<accession>A0A7W8VBD8</accession>
<organism evidence="8 9">
    <name type="scientific">Nocardiopsis composta</name>
    <dbReference type="NCBI Taxonomy" id="157465"/>
    <lineage>
        <taxon>Bacteria</taxon>
        <taxon>Bacillati</taxon>
        <taxon>Actinomycetota</taxon>
        <taxon>Actinomycetes</taxon>
        <taxon>Streptosporangiales</taxon>
        <taxon>Nocardiopsidaceae</taxon>
        <taxon>Nocardiopsis</taxon>
    </lineage>
</organism>